<sequence length="499" mass="50063">MAELIVSSKSPSSAKVDVLVVGAQSTSDGVAIVGADLPRSVIAEVEALAPALGITGAADEVRTIPAGPDVAADVLVLTGLGPRAADGTFGAESLRRAAGAALRSLARPASVAVALPTDGEADVAAVAEGALLGAYAYTRYRTGDDKGAKRPATRVEVLAASARSAAAKAAVERAKVVADAVNATRDLVNMPPNDLFPAAFADLAKQAVKDAGAKGVKITVLDEKALAAGGYGGLMGVGQGSSRGPRLVKVAYSPARPTAKVALVGKGITFDSGGLSLKPAKGMETMKLDMAGAAAVLSTVVAAARLGLPVAVTGWLCLAENMPSGTAQRPSDVITIRGGRTVEVLNTDAEGRLVMADGLAAATEESPDVVLDVATLTGAQMVALGNRVSAVMGSDAVRGEVVTAADAAGEQFWPMPLPEELGASLKSKVADLSNIGDRFGGMLVAGLFLQEFVGSTPWAHLDIAGPAFNEGSAHGYTPAGGTGVAVRTLLGFVEGRATR</sequence>
<dbReference type="Pfam" id="PF02789">
    <property type="entry name" value="Peptidase_M17_N"/>
    <property type="match status" value="1"/>
</dbReference>
<comment type="function">
    <text evidence="7 8">Presumably involved in the processing and regular turnover of intracellular proteins. Catalyzes the removal of unsubstituted N-terminal amino acids from various peptides.</text>
</comment>
<organism evidence="10 11">
    <name type="scientific">Cellulosimicrobium arenosum</name>
    <dbReference type="NCBI Taxonomy" id="2708133"/>
    <lineage>
        <taxon>Bacteria</taxon>
        <taxon>Bacillati</taxon>
        <taxon>Actinomycetota</taxon>
        <taxon>Actinomycetes</taxon>
        <taxon>Micrococcales</taxon>
        <taxon>Promicromonosporaceae</taxon>
        <taxon>Cellulosimicrobium</taxon>
    </lineage>
</organism>
<dbReference type="EC" id="3.4.11.10" evidence="8"/>
<gene>
    <name evidence="8" type="primary">pepA</name>
    <name evidence="10" type="ORF">IF651_00500</name>
</gene>
<comment type="caution">
    <text evidence="10">The sequence shown here is derived from an EMBL/GenBank/DDBJ whole genome shotgun (WGS) entry which is preliminary data.</text>
</comment>
<keyword evidence="8" id="KW-0479">Metal-binding</keyword>
<keyword evidence="4 8" id="KW-0031">Aminopeptidase</keyword>
<feature type="binding site" evidence="8">
    <location>
        <position position="350"/>
    </location>
    <ligand>
        <name>Mn(2+)</name>
        <dbReference type="ChEBI" id="CHEBI:29035"/>
        <label>1</label>
    </ligand>
</feature>
<feature type="binding site" evidence="8">
    <location>
        <position position="271"/>
    </location>
    <ligand>
        <name>Mn(2+)</name>
        <dbReference type="ChEBI" id="CHEBI:29035"/>
        <label>1</label>
    </ligand>
</feature>
<feature type="binding site" evidence="8">
    <location>
        <position position="271"/>
    </location>
    <ligand>
        <name>Mn(2+)</name>
        <dbReference type="ChEBI" id="CHEBI:29035"/>
        <label>2</label>
    </ligand>
</feature>
<evidence type="ECO:0000259" key="9">
    <source>
        <dbReference type="PROSITE" id="PS00631"/>
    </source>
</evidence>
<dbReference type="AlphaFoldDB" id="A0A927IW85"/>
<dbReference type="Gene3D" id="3.40.630.10">
    <property type="entry name" value="Zn peptidases"/>
    <property type="match status" value="1"/>
</dbReference>
<comment type="catalytic activity">
    <reaction evidence="1 8">
        <text>Release of an N-terminal amino acid, Xaa-|-Yaa-, in which Xaa is preferably Leu, but may be other amino acids including Pro although not Arg or Lys, and Yaa may be Pro. Amino acid amides and methyl esters are also readily hydrolyzed, but rates on arylamides are exceedingly low.</text>
        <dbReference type="EC" id="3.4.11.1"/>
    </reaction>
</comment>
<dbReference type="CDD" id="cd00433">
    <property type="entry name" value="Peptidase_M17"/>
    <property type="match status" value="1"/>
</dbReference>
<evidence type="ECO:0000256" key="2">
    <source>
        <dbReference type="ARBA" id="ARBA00000967"/>
    </source>
</evidence>
<protein>
    <recommendedName>
        <fullName evidence="8">Probable cytosol aminopeptidase</fullName>
        <ecNumber evidence="8">3.4.11.1</ecNumber>
    </recommendedName>
    <alternativeName>
        <fullName evidence="8">Leucine aminopeptidase</fullName>
        <shortName evidence="8">LAP</shortName>
        <ecNumber evidence="8">3.4.11.10</ecNumber>
    </alternativeName>
    <alternativeName>
        <fullName evidence="8">Leucyl aminopeptidase</fullName>
    </alternativeName>
</protein>
<name>A0A927IW85_9MICO</name>
<proteinExistence type="inferred from homology"/>
<dbReference type="EMBL" id="JACYHB010000001">
    <property type="protein sequence ID" value="MBD8077541.1"/>
    <property type="molecule type" value="Genomic_DNA"/>
</dbReference>
<evidence type="ECO:0000256" key="7">
    <source>
        <dbReference type="ARBA" id="ARBA00049972"/>
    </source>
</evidence>
<dbReference type="NCBIfam" id="NF002073">
    <property type="entry name" value="PRK00913.1-2"/>
    <property type="match status" value="1"/>
</dbReference>
<feature type="active site" evidence="8">
    <location>
        <position position="352"/>
    </location>
</feature>
<evidence type="ECO:0000256" key="3">
    <source>
        <dbReference type="ARBA" id="ARBA00009528"/>
    </source>
</evidence>
<comment type="cofactor">
    <cofactor evidence="8">
        <name>Mn(2+)</name>
        <dbReference type="ChEBI" id="CHEBI:29035"/>
    </cofactor>
    <text evidence="8">Binds 2 manganese ions per subunit.</text>
</comment>
<dbReference type="InterPro" id="IPR023042">
    <property type="entry name" value="Peptidase_M17_leu_NH2_pept"/>
</dbReference>
<evidence type="ECO:0000313" key="10">
    <source>
        <dbReference type="EMBL" id="MBD8077541.1"/>
    </source>
</evidence>
<dbReference type="Proteomes" id="UP000610846">
    <property type="component" value="Unassembled WGS sequence"/>
</dbReference>
<feature type="binding site" evidence="8">
    <location>
        <position position="266"/>
    </location>
    <ligand>
        <name>Mn(2+)</name>
        <dbReference type="ChEBI" id="CHEBI:29035"/>
        <label>2</label>
    </ligand>
</feature>
<evidence type="ECO:0000313" key="11">
    <source>
        <dbReference type="Proteomes" id="UP000610846"/>
    </source>
</evidence>
<dbReference type="HAMAP" id="MF_00181">
    <property type="entry name" value="Cytosol_peptidase_M17"/>
    <property type="match status" value="1"/>
</dbReference>
<dbReference type="Pfam" id="PF00883">
    <property type="entry name" value="Peptidase_M17"/>
    <property type="match status" value="1"/>
</dbReference>
<dbReference type="RefSeq" id="WP_191827133.1">
    <property type="nucleotide sequence ID" value="NZ_JACYHB010000001.1"/>
</dbReference>
<dbReference type="PANTHER" id="PTHR11963:SF23">
    <property type="entry name" value="CYTOSOL AMINOPEPTIDASE"/>
    <property type="match status" value="1"/>
</dbReference>
<dbReference type="GO" id="GO:0070006">
    <property type="term" value="F:metalloaminopeptidase activity"/>
    <property type="evidence" value="ECO:0007669"/>
    <property type="project" value="InterPro"/>
</dbReference>
<dbReference type="InterPro" id="IPR043472">
    <property type="entry name" value="Macro_dom-like"/>
</dbReference>
<feature type="binding site" evidence="8">
    <location>
        <position position="350"/>
    </location>
    <ligand>
        <name>Mn(2+)</name>
        <dbReference type="ChEBI" id="CHEBI:29035"/>
        <label>2</label>
    </ligand>
</feature>
<dbReference type="SUPFAM" id="SSF53187">
    <property type="entry name" value="Zn-dependent exopeptidases"/>
    <property type="match status" value="1"/>
</dbReference>
<comment type="subcellular location">
    <subcellularLocation>
        <location evidence="8">Cytoplasm</location>
    </subcellularLocation>
</comment>
<dbReference type="PROSITE" id="PS00631">
    <property type="entry name" value="CYTOSOL_AP"/>
    <property type="match status" value="1"/>
</dbReference>
<dbReference type="Gene3D" id="3.40.220.10">
    <property type="entry name" value="Leucine Aminopeptidase, subunit E, domain 1"/>
    <property type="match status" value="1"/>
</dbReference>
<dbReference type="PANTHER" id="PTHR11963">
    <property type="entry name" value="LEUCINE AMINOPEPTIDASE-RELATED"/>
    <property type="match status" value="1"/>
</dbReference>
<reference evidence="10" key="2">
    <citation type="submission" date="2020-09" db="EMBL/GenBank/DDBJ databases">
        <authorList>
            <person name="Yu Y."/>
        </authorList>
    </citation>
    <scope>NUCLEOTIDE SEQUENCE</scope>
    <source>
        <strain evidence="10">KCTC 49039</strain>
    </source>
</reference>
<dbReference type="InterPro" id="IPR011356">
    <property type="entry name" value="Leucine_aapep/pepB"/>
</dbReference>
<dbReference type="SUPFAM" id="SSF52949">
    <property type="entry name" value="Macro domain-like"/>
    <property type="match status" value="1"/>
</dbReference>
<dbReference type="GO" id="GO:0005737">
    <property type="term" value="C:cytoplasm"/>
    <property type="evidence" value="ECO:0007669"/>
    <property type="project" value="UniProtKB-SubCell"/>
</dbReference>
<keyword evidence="11" id="KW-1185">Reference proteome</keyword>
<dbReference type="EC" id="3.4.11.1" evidence="8"/>
<evidence type="ECO:0000256" key="8">
    <source>
        <dbReference type="HAMAP-Rule" id="MF_00181"/>
    </source>
</evidence>
<evidence type="ECO:0000256" key="5">
    <source>
        <dbReference type="ARBA" id="ARBA00022670"/>
    </source>
</evidence>
<feature type="binding site" evidence="8">
    <location>
        <position position="289"/>
    </location>
    <ligand>
        <name>Mn(2+)</name>
        <dbReference type="ChEBI" id="CHEBI:29035"/>
        <label>2</label>
    </ligand>
</feature>
<keyword evidence="5 8" id="KW-0645">Protease</keyword>
<keyword evidence="8" id="KW-0963">Cytoplasm</keyword>
<evidence type="ECO:0000256" key="4">
    <source>
        <dbReference type="ARBA" id="ARBA00022438"/>
    </source>
</evidence>
<dbReference type="InterPro" id="IPR008283">
    <property type="entry name" value="Peptidase_M17_N"/>
</dbReference>
<dbReference type="PRINTS" id="PR00481">
    <property type="entry name" value="LAMNOPPTDASE"/>
</dbReference>
<feature type="domain" description="Cytosol aminopeptidase" evidence="9">
    <location>
        <begin position="346"/>
        <end position="353"/>
    </location>
</feature>
<dbReference type="GO" id="GO:0030145">
    <property type="term" value="F:manganese ion binding"/>
    <property type="evidence" value="ECO:0007669"/>
    <property type="project" value="UniProtKB-UniRule"/>
</dbReference>
<dbReference type="InterPro" id="IPR000819">
    <property type="entry name" value="Peptidase_M17_C"/>
</dbReference>
<keyword evidence="8" id="KW-0464">Manganese</keyword>
<feature type="active site" evidence="8">
    <location>
        <position position="278"/>
    </location>
</feature>
<evidence type="ECO:0000256" key="6">
    <source>
        <dbReference type="ARBA" id="ARBA00022801"/>
    </source>
</evidence>
<evidence type="ECO:0000256" key="1">
    <source>
        <dbReference type="ARBA" id="ARBA00000135"/>
    </source>
</evidence>
<comment type="catalytic activity">
    <reaction evidence="2 8">
        <text>Release of an N-terminal amino acid, preferentially leucine, but not glutamic or aspartic acids.</text>
        <dbReference type="EC" id="3.4.11.10"/>
    </reaction>
</comment>
<accession>A0A927IW85</accession>
<dbReference type="GO" id="GO:0006508">
    <property type="term" value="P:proteolysis"/>
    <property type="evidence" value="ECO:0007669"/>
    <property type="project" value="UniProtKB-KW"/>
</dbReference>
<comment type="similarity">
    <text evidence="3 8">Belongs to the peptidase M17 family.</text>
</comment>
<reference evidence="10" key="1">
    <citation type="journal article" date="2018" name="Curr. Microbiol.">
        <title>Cellulosimicrobium arenosum sp. nov., Isolated from Marine Sediment Sand.</title>
        <authorList>
            <person name="Oh M."/>
            <person name="Kim J.H."/>
            <person name="Yoon J.H."/>
            <person name="Schumann P."/>
            <person name="Kim W."/>
        </authorList>
    </citation>
    <scope>NUCLEOTIDE SEQUENCE</scope>
    <source>
        <strain evidence="10">KCTC 49039</strain>
    </source>
</reference>
<feature type="binding site" evidence="8">
    <location>
        <position position="348"/>
    </location>
    <ligand>
        <name>Mn(2+)</name>
        <dbReference type="ChEBI" id="CHEBI:29035"/>
        <label>1</label>
    </ligand>
</feature>
<keyword evidence="6 8" id="KW-0378">Hydrolase</keyword>